<keyword evidence="2" id="KW-1185">Reference proteome</keyword>
<evidence type="ECO:0000313" key="2">
    <source>
        <dbReference type="Proteomes" id="UP001149860"/>
    </source>
</evidence>
<dbReference type="EMBL" id="CP168151">
    <property type="protein sequence ID" value="XFD39685.1"/>
    <property type="molecule type" value="Genomic_DNA"/>
</dbReference>
<proteinExistence type="predicted"/>
<sequence>MNKLNGKKSFYLKAIITPIVVMAIIFWLLHISPFGPKNFLVSDLATQYLQFFTELRRQLLHLHFSSYSFLVSIGDSAVPIYSYYLLSPFNLIIVFFKNAQLPVAIDLIIWLKIIFANISMSIFLARKYQKYDLMTIAAGVAYGLCGFVAMYFYDLMWLDALIMLPIVVASLERLVKKNRVWLYVFTLTYTIVTNYYMGYMICIFMVLYLVYLLINEKPQGMKFTKFAGTQKQVIGRFSWYSLLAGGMSAIVLIPTGFAMMTTGKGSFELKSFIPIVSFGPSVLTNLGVGANNFNDRLFHDPSVFSGTLFIIGLICYFLSKQISRQSKQAAGFILTASFLGMWILPFNTIWHMFQQPAGFPFRMVYMLSFLIIMFGFEAYTKNVFENRQLVTRSTKYVVISLVIGYICANIFSEIIRVFNINNIQFSVNNWHLLVSFVFVVITSILMAGMTIQSKNKRNLLFLLVIFEMGTNFVLSTGGATFMNQRNYADAYNYSAKIINRDESDSIENGRVYRSLVVNQAFKSLYPNPYSGYNDSLIFQNRGIGSYSSTLNSQTHYVLENLGFSTRNIRRIDMLGGTEVTNHILGVRNIITVDPHQGSTVQNNKVPSIGFMMNDEVKNLTFEKGMVFKNLNRVAQIESGKNYQYFKAPRILSVNKLGSGPYTYEMKFTARTDGSQYLYIPNIRLQGISIYVNDNLISPIYSGLGTEVIPLGSKKYNEQYSVKIVSPNSLSGIENDVSGFDNFAFDRDATNAPISTLKFDNPKNINYQGDDFAGEIQVKQKNQILFMSMPFDKGWHVTVNGQPGQVIRVADGLMGVELPQGNNRVHFKYEAGGLKVGLIISIMMFGLTIITAVVRLYRRQNVN</sequence>
<accession>A0ACD5DEJ1</accession>
<gene>
    <name evidence="1" type="ORF">O0236_009865</name>
</gene>
<evidence type="ECO:0000313" key="1">
    <source>
        <dbReference type="EMBL" id="XFD39685.1"/>
    </source>
</evidence>
<dbReference type="Proteomes" id="UP001149860">
    <property type="component" value="Chromosome"/>
</dbReference>
<organism evidence="1 2">
    <name type="scientific">Lentilactobacillus terminaliae</name>
    <dbReference type="NCBI Taxonomy" id="3003483"/>
    <lineage>
        <taxon>Bacteria</taxon>
        <taxon>Bacillati</taxon>
        <taxon>Bacillota</taxon>
        <taxon>Bacilli</taxon>
        <taxon>Lactobacillales</taxon>
        <taxon>Lactobacillaceae</taxon>
        <taxon>Lentilactobacillus</taxon>
    </lineage>
</organism>
<name>A0ACD5DEJ1_9LACO</name>
<reference evidence="1" key="1">
    <citation type="submission" date="2024-08" db="EMBL/GenBank/DDBJ databases">
        <title>Lentilactobacillus sp. nov., isolated from tree bark.</title>
        <authorList>
            <person name="Phuengjayaem S."/>
            <person name="Tanasupawat S."/>
        </authorList>
    </citation>
    <scope>NUCLEOTIDE SEQUENCE</scope>
    <source>
        <strain evidence="1">SPB1-3</strain>
    </source>
</reference>
<protein>
    <submittedName>
        <fullName evidence="1">YfhO family protein</fullName>
    </submittedName>
</protein>